<dbReference type="RefSeq" id="WP_159443095.1">
    <property type="nucleotide sequence ID" value="NZ_FUXX01000046.1"/>
</dbReference>
<dbReference type="GO" id="GO:0035312">
    <property type="term" value="F:5'-3' DNA exonuclease activity"/>
    <property type="evidence" value="ECO:0007669"/>
    <property type="project" value="TreeGrafter"/>
</dbReference>
<dbReference type="InterPro" id="IPR052018">
    <property type="entry name" value="PHP_domain"/>
</dbReference>
<gene>
    <name evidence="2" type="ORF">SAMN02745213_02028</name>
</gene>
<reference evidence="3" key="1">
    <citation type="submission" date="2017-02" db="EMBL/GenBank/DDBJ databases">
        <authorList>
            <person name="Varghese N."/>
            <person name="Submissions S."/>
        </authorList>
    </citation>
    <scope>NUCLEOTIDE SEQUENCE [LARGE SCALE GENOMIC DNA]</scope>
    <source>
        <strain evidence="3">DSM 3072</strain>
    </source>
</reference>
<evidence type="ECO:0000259" key="1">
    <source>
        <dbReference type="SMART" id="SM00481"/>
    </source>
</evidence>
<dbReference type="SUPFAM" id="SSF89550">
    <property type="entry name" value="PHP domain-like"/>
    <property type="match status" value="1"/>
</dbReference>
<dbReference type="Gene3D" id="1.10.150.650">
    <property type="match status" value="1"/>
</dbReference>
<dbReference type="STRING" id="83771.SAMN02910357_01277"/>
<dbReference type="PANTHER" id="PTHR42924">
    <property type="entry name" value="EXONUCLEASE"/>
    <property type="match status" value="1"/>
</dbReference>
<accession>A0A1T4VTH3</accession>
<evidence type="ECO:0000313" key="3">
    <source>
        <dbReference type="Proteomes" id="UP000242432"/>
    </source>
</evidence>
<sequence>MAAVFSRIDLHSHSNASDGALSPSELVERALNKGLTHLALTDHDTVLGVKEAQNAASGKLELIPGAELSTMWNGYQIHIVGLFIDTESDVLLKYLEGQKVFREERARAIGAKLEKQGFANAYEECRKRAADGASITRGNYARYIVEMGRAQDTNEAFNYYLKKGKSCYVKTMWPDISVACNAIIGSGGVAVLAHPRRYEMTNTKLRELMSYFKDCGGQAMEVGCSQMSLNDLNYMTTLCRKYDFMASLGSDFHNEGPFRELGLGLRIPDDLKKVWECPQAERYNFPTLEPVTEA</sequence>
<dbReference type="InterPro" id="IPR004013">
    <property type="entry name" value="PHP_dom"/>
</dbReference>
<dbReference type="InterPro" id="IPR003141">
    <property type="entry name" value="Pol/His_phosphatase_N"/>
</dbReference>
<dbReference type="GO" id="GO:0004534">
    <property type="term" value="F:5'-3' RNA exonuclease activity"/>
    <property type="evidence" value="ECO:0007669"/>
    <property type="project" value="TreeGrafter"/>
</dbReference>
<name>A0A1T4VTH3_9GAMM</name>
<proteinExistence type="predicted"/>
<keyword evidence="3" id="KW-1185">Reference proteome</keyword>
<dbReference type="SMART" id="SM00481">
    <property type="entry name" value="POLIIIAc"/>
    <property type="match status" value="1"/>
</dbReference>
<organism evidence="2 3">
    <name type="scientific">Succinivibrio dextrinosolvens DSM 3072</name>
    <dbReference type="NCBI Taxonomy" id="1123324"/>
    <lineage>
        <taxon>Bacteria</taxon>
        <taxon>Pseudomonadati</taxon>
        <taxon>Pseudomonadota</taxon>
        <taxon>Gammaproteobacteria</taxon>
        <taxon>Aeromonadales</taxon>
        <taxon>Succinivibrionaceae</taxon>
        <taxon>Succinivibrio</taxon>
    </lineage>
</organism>
<dbReference type="InterPro" id="IPR016195">
    <property type="entry name" value="Pol/histidinol_Pase-like"/>
</dbReference>
<dbReference type="CDD" id="cd07438">
    <property type="entry name" value="PHP_HisPPase_AMP"/>
    <property type="match status" value="1"/>
</dbReference>
<dbReference type="Pfam" id="PF02811">
    <property type="entry name" value="PHP"/>
    <property type="match status" value="1"/>
</dbReference>
<evidence type="ECO:0000313" key="2">
    <source>
        <dbReference type="EMBL" id="SKA68292.1"/>
    </source>
</evidence>
<protein>
    <recommendedName>
        <fullName evidence="1">Polymerase/histidinol phosphatase N-terminal domain-containing protein</fullName>
    </recommendedName>
</protein>
<dbReference type="EMBL" id="FUXX01000046">
    <property type="protein sequence ID" value="SKA68292.1"/>
    <property type="molecule type" value="Genomic_DNA"/>
</dbReference>
<dbReference type="AlphaFoldDB" id="A0A1T4VTH3"/>
<dbReference type="Gene3D" id="3.20.20.140">
    <property type="entry name" value="Metal-dependent hydrolases"/>
    <property type="match status" value="1"/>
</dbReference>
<feature type="domain" description="Polymerase/histidinol phosphatase N-terminal" evidence="1">
    <location>
        <begin position="8"/>
        <end position="72"/>
    </location>
</feature>
<dbReference type="Proteomes" id="UP000242432">
    <property type="component" value="Unassembled WGS sequence"/>
</dbReference>
<dbReference type="PANTHER" id="PTHR42924:SF3">
    <property type="entry name" value="POLYMERASE_HISTIDINOL PHOSPHATASE N-TERMINAL DOMAIN-CONTAINING PROTEIN"/>
    <property type="match status" value="1"/>
</dbReference>